<dbReference type="EC" id="2.8.4.5" evidence="3"/>
<keyword evidence="10" id="KW-0408">Iron</keyword>
<dbReference type="Gene3D" id="3.40.50.12160">
    <property type="entry name" value="Methylthiotransferase, N-terminal domain"/>
    <property type="match status" value="1"/>
</dbReference>
<dbReference type="NCBIfam" id="TIGR01579">
    <property type="entry name" value="MiaB-like-C"/>
    <property type="match status" value="1"/>
</dbReference>
<feature type="domain" description="Radical SAM core" evidence="17">
    <location>
        <begin position="123"/>
        <end position="360"/>
    </location>
</feature>
<dbReference type="Pfam" id="PF00919">
    <property type="entry name" value="UPF0004"/>
    <property type="match status" value="1"/>
</dbReference>
<keyword evidence="6 18" id="KW-0808">Transferase</keyword>
<accession>A0A517SNS1</accession>
<name>A0A517SNS1_9BACT</name>
<dbReference type="InterPro" id="IPR023404">
    <property type="entry name" value="rSAM_horseshoe"/>
</dbReference>
<dbReference type="Pfam" id="PF04055">
    <property type="entry name" value="Radical_SAM"/>
    <property type="match status" value="1"/>
</dbReference>
<dbReference type="FunFam" id="3.40.50.12160:FF:000004">
    <property type="entry name" value="Threonylcarbamoyladenosine tRNA methylthiotransferase MtaB"/>
    <property type="match status" value="1"/>
</dbReference>
<dbReference type="OrthoDB" id="9805215at2"/>
<reference evidence="18 19" key="1">
    <citation type="submission" date="2019-02" db="EMBL/GenBank/DDBJ databases">
        <title>Deep-cultivation of Planctomycetes and their phenomic and genomic characterization uncovers novel biology.</title>
        <authorList>
            <person name="Wiegand S."/>
            <person name="Jogler M."/>
            <person name="Boedeker C."/>
            <person name="Pinto D."/>
            <person name="Vollmers J."/>
            <person name="Rivas-Marin E."/>
            <person name="Kohn T."/>
            <person name="Peeters S.H."/>
            <person name="Heuer A."/>
            <person name="Rast P."/>
            <person name="Oberbeckmann S."/>
            <person name="Bunk B."/>
            <person name="Jeske O."/>
            <person name="Meyerdierks A."/>
            <person name="Storesund J.E."/>
            <person name="Kallscheuer N."/>
            <person name="Luecker S."/>
            <person name="Lage O.M."/>
            <person name="Pohl T."/>
            <person name="Merkel B.J."/>
            <person name="Hornburger P."/>
            <person name="Mueller R.-W."/>
            <person name="Bruemmer F."/>
            <person name="Labrenz M."/>
            <person name="Spormann A.M."/>
            <person name="Op den Camp H."/>
            <person name="Overmann J."/>
            <person name="Amann R."/>
            <person name="Jetten M.S.M."/>
            <person name="Mascher T."/>
            <person name="Medema M.H."/>
            <person name="Devos D.P."/>
            <person name="Kaster A.-K."/>
            <person name="Ovreas L."/>
            <person name="Rohde M."/>
            <person name="Galperin M.Y."/>
            <person name="Jogler C."/>
        </authorList>
    </citation>
    <scope>NUCLEOTIDE SEQUENCE [LARGE SCALE GENOMIC DNA]</scope>
    <source>
        <strain evidence="18 19">SV_7m_r</strain>
    </source>
</reference>
<evidence type="ECO:0000259" key="17">
    <source>
        <dbReference type="PROSITE" id="PS51918"/>
    </source>
</evidence>
<dbReference type="CDD" id="cd01335">
    <property type="entry name" value="Radical_SAM"/>
    <property type="match status" value="1"/>
</dbReference>
<organism evidence="18 19">
    <name type="scientific">Stieleria bergensis</name>
    <dbReference type="NCBI Taxonomy" id="2528025"/>
    <lineage>
        <taxon>Bacteria</taxon>
        <taxon>Pseudomonadati</taxon>
        <taxon>Planctomycetota</taxon>
        <taxon>Planctomycetia</taxon>
        <taxon>Pirellulales</taxon>
        <taxon>Pirellulaceae</taxon>
        <taxon>Stieleria</taxon>
    </lineage>
</organism>
<evidence type="ECO:0000313" key="18">
    <source>
        <dbReference type="EMBL" id="QDT57768.1"/>
    </source>
</evidence>
<dbReference type="InterPro" id="IPR005839">
    <property type="entry name" value="Methylthiotransferase"/>
</dbReference>
<dbReference type="AlphaFoldDB" id="A0A517SNS1"/>
<keyword evidence="9" id="KW-0479">Metal-binding</keyword>
<evidence type="ECO:0000256" key="6">
    <source>
        <dbReference type="ARBA" id="ARBA00022679"/>
    </source>
</evidence>
<dbReference type="FunFam" id="3.80.30.20:FF:000001">
    <property type="entry name" value="tRNA-2-methylthio-N(6)-dimethylallyladenosine synthase 2"/>
    <property type="match status" value="1"/>
</dbReference>
<dbReference type="SMART" id="SM00729">
    <property type="entry name" value="Elp3"/>
    <property type="match status" value="1"/>
</dbReference>
<proteinExistence type="inferred from homology"/>
<evidence type="ECO:0000256" key="11">
    <source>
        <dbReference type="ARBA" id="ARBA00023014"/>
    </source>
</evidence>
<comment type="function">
    <text evidence="2">Catalyzes the methylthiolation of N6-threonylcarbamoyladenosine (t(6)A), leading to the formation of 2-methylthio-N6-threonylcarbamoyladenosine (ms(2)t(6)A) at position 37 in tRNAs that read codons beginning with adenine.</text>
</comment>
<dbReference type="SUPFAM" id="SSF102114">
    <property type="entry name" value="Radical SAM enzymes"/>
    <property type="match status" value="1"/>
</dbReference>
<dbReference type="InterPro" id="IPR006467">
    <property type="entry name" value="MiaB-like_bact"/>
</dbReference>
<dbReference type="PROSITE" id="PS51449">
    <property type="entry name" value="MTTASE_N"/>
    <property type="match status" value="1"/>
</dbReference>
<dbReference type="PROSITE" id="PS51918">
    <property type="entry name" value="RADICAL_SAM"/>
    <property type="match status" value="1"/>
</dbReference>
<evidence type="ECO:0000259" key="16">
    <source>
        <dbReference type="PROSITE" id="PS51449"/>
    </source>
</evidence>
<keyword evidence="4" id="KW-0004">4Fe-4S</keyword>
<dbReference type="PANTHER" id="PTHR11918">
    <property type="entry name" value="RADICAL SAM PROTEINS"/>
    <property type="match status" value="1"/>
</dbReference>
<sequence length="437" mass="48691">MSAKLKVTTLGCKVNQYETELVRQGLQRVGFQDAADSESADVCLVNTCTVTNQGDAKSRQVIRRMARENPDARIVVMGCYATRAPEEVAALPGVAEVVTDKRELPDLMSRFGVVDVPTGLDGFSGRHRAYVKVQDGCLLRCSYCIIPHVRPDLTSRPMQHIIDEVSRLTDAGHREVVLTGIHLGHYGVDWNRNKPREEWTRLSHLVTELCRLPGDFRIRLSSIEATEVTRSLIAAMNEFPERIVPHVHLCLQAGSDSVLRRMRRRWGTRMFLDRCRLLRDSVENPAITTDIIAGFPGETEEEFQQTLETCREAGFSKIHAFPFSARRGTPAAEMKDQIPGDVKSQRVHRLTELESELRQDYFKSLVGSEVQVLVESSKTLVQLGDPETSGDTLVRGTSCRYAPAEWTAESAVAAQPGDLVRAKVVAGDSEKILVNPV</sequence>
<dbReference type="EMBL" id="CP036272">
    <property type="protein sequence ID" value="QDT57768.1"/>
    <property type="molecule type" value="Genomic_DNA"/>
</dbReference>
<keyword evidence="8" id="KW-0819">tRNA processing</keyword>
<gene>
    <name evidence="18" type="primary">mtaB</name>
    <name evidence="18" type="ORF">SV7mr_02530</name>
</gene>
<evidence type="ECO:0000313" key="19">
    <source>
        <dbReference type="Proteomes" id="UP000315003"/>
    </source>
</evidence>
<dbReference type="RefSeq" id="WP_145268455.1">
    <property type="nucleotide sequence ID" value="NZ_CP036272.1"/>
</dbReference>
<dbReference type="Proteomes" id="UP000315003">
    <property type="component" value="Chromosome"/>
</dbReference>
<dbReference type="InterPro" id="IPR007197">
    <property type="entry name" value="rSAM"/>
</dbReference>
<dbReference type="PANTHER" id="PTHR11918:SF45">
    <property type="entry name" value="THREONYLCARBAMOYLADENOSINE TRNA METHYLTHIOTRANSFERASE"/>
    <property type="match status" value="1"/>
</dbReference>
<dbReference type="InterPro" id="IPR038135">
    <property type="entry name" value="Methylthiotransferase_N_sf"/>
</dbReference>
<feature type="domain" description="MTTase N-terminal" evidence="16">
    <location>
        <begin position="3"/>
        <end position="113"/>
    </location>
</feature>
<evidence type="ECO:0000256" key="15">
    <source>
        <dbReference type="ARBA" id="ARBA00069898"/>
    </source>
</evidence>
<dbReference type="GO" id="GO:0051539">
    <property type="term" value="F:4 iron, 4 sulfur cluster binding"/>
    <property type="evidence" value="ECO:0007669"/>
    <property type="project" value="UniProtKB-KW"/>
</dbReference>
<dbReference type="InterPro" id="IPR058240">
    <property type="entry name" value="rSAM_sf"/>
</dbReference>
<keyword evidence="5" id="KW-0963">Cytoplasm</keyword>
<protein>
    <recommendedName>
        <fullName evidence="15">Threonylcarbamoyladenosine tRNA methylthiotransferase MtaB</fullName>
        <ecNumber evidence="3">2.8.4.5</ecNumber>
    </recommendedName>
    <alternativeName>
        <fullName evidence="12">tRNA-t(6)A37 methylthiotransferase</fullName>
    </alternativeName>
</protein>
<keyword evidence="19" id="KW-1185">Reference proteome</keyword>
<dbReference type="GO" id="GO:0035598">
    <property type="term" value="F:tRNA (N(6)-L-threonylcarbamoyladenosine(37)-C(2))-methylthiotransferase activity"/>
    <property type="evidence" value="ECO:0007669"/>
    <property type="project" value="UniProtKB-EC"/>
</dbReference>
<comment type="catalytic activity">
    <reaction evidence="13">
        <text>N(6)-L-threonylcarbamoyladenosine(37) in tRNA + (sulfur carrier)-SH + AH2 + 2 S-adenosyl-L-methionine = 2-methylsulfanyl-N(6)-L-threonylcarbamoyladenosine(37) in tRNA + (sulfur carrier)-H + 5'-deoxyadenosine + L-methionine + A + S-adenosyl-L-homocysteine + 2 H(+)</text>
        <dbReference type="Rhea" id="RHEA:37075"/>
        <dbReference type="Rhea" id="RHEA-COMP:10163"/>
        <dbReference type="Rhea" id="RHEA-COMP:11092"/>
        <dbReference type="Rhea" id="RHEA-COMP:14737"/>
        <dbReference type="Rhea" id="RHEA-COMP:14739"/>
        <dbReference type="ChEBI" id="CHEBI:13193"/>
        <dbReference type="ChEBI" id="CHEBI:15378"/>
        <dbReference type="ChEBI" id="CHEBI:17319"/>
        <dbReference type="ChEBI" id="CHEBI:17499"/>
        <dbReference type="ChEBI" id="CHEBI:29917"/>
        <dbReference type="ChEBI" id="CHEBI:57844"/>
        <dbReference type="ChEBI" id="CHEBI:57856"/>
        <dbReference type="ChEBI" id="CHEBI:59789"/>
        <dbReference type="ChEBI" id="CHEBI:64428"/>
        <dbReference type="ChEBI" id="CHEBI:74418"/>
        <dbReference type="ChEBI" id="CHEBI:74420"/>
        <dbReference type="EC" id="2.8.4.5"/>
    </reaction>
</comment>
<comment type="similarity">
    <text evidence="14">Belongs to the methylthiotransferase family. MtaB subfamily.</text>
</comment>
<dbReference type="Gene3D" id="3.80.30.20">
    <property type="entry name" value="tm_1862 like domain"/>
    <property type="match status" value="1"/>
</dbReference>
<evidence type="ECO:0000256" key="14">
    <source>
        <dbReference type="ARBA" id="ARBA00061574"/>
    </source>
</evidence>
<evidence type="ECO:0000256" key="12">
    <source>
        <dbReference type="ARBA" id="ARBA00031213"/>
    </source>
</evidence>
<dbReference type="InterPro" id="IPR013848">
    <property type="entry name" value="Methylthiotransferase_N"/>
</dbReference>
<dbReference type="SFLD" id="SFLDS00029">
    <property type="entry name" value="Radical_SAM"/>
    <property type="match status" value="1"/>
</dbReference>
<evidence type="ECO:0000256" key="10">
    <source>
        <dbReference type="ARBA" id="ARBA00023004"/>
    </source>
</evidence>
<evidence type="ECO:0000256" key="1">
    <source>
        <dbReference type="ARBA" id="ARBA00001966"/>
    </source>
</evidence>
<dbReference type="InterPro" id="IPR006638">
    <property type="entry name" value="Elp3/MiaA/NifB-like_rSAM"/>
</dbReference>
<dbReference type="SFLD" id="SFLDG01082">
    <property type="entry name" value="B12-binding_domain_containing"/>
    <property type="match status" value="1"/>
</dbReference>
<comment type="cofactor">
    <cofactor evidence="1">
        <name>[4Fe-4S] cluster</name>
        <dbReference type="ChEBI" id="CHEBI:49883"/>
    </cofactor>
</comment>
<evidence type="ECO:0000256" key="9">
    <source>
        <dbReference type="ARBA" id="ARBA00022723"/>
    </source>
</evidence>
<keyword evidence="11" id="KW-0411">Iron-sulfur</keyword>
<keyword evidence="7" id="KW-0949">S-adenosyl-L-methionine</keyword>
<dbReference type="NCBIfam" id="TIGR00089">
    <property type="entry name" value="MiaB/RimO family radical SAM methylthiotransferase"/>
    <property type="match status" value="1"/>
</dbReference>
<evidence type="ECO:0000256" key="13">
    <source>
        <dbReference type="ARBA" id="ARBA00051661"/>
    </source>
</evidence>
<dbReference type="SFLD" id="SFLDG01061">
    <property type="entry name" value="methylthiotransferase"/>
    <property type="match status" value="1"/>
</dbReference>
<evidence type="ECO:0000256" key="3">
    <source>
        <dbReference type="ARBA" id="ARBA00013273"/>
    </source>
</evidence>
<dbReference type="GO" id="GO:0046872">
    <property type="term" value="F:metal ion binding"/>
    <property type="evidence" value="ECO:0007669"/>
    <property type="project" value="UniProtKB-KW"/>
</dbReference>
<evidence type="ECO:0000256" key="2">
    <source>
        <dbReference type="ARBA" id="ARBA00002399"/>
    </source>
</evidence>
<evidence type="ECO:0000256" key="7">
    <source>
        <dbReference type="ARBA" id="ARBA00022691"/>
    </source>
</evidence>
<evidence type="ECO:0000256" key="8">
    <source>
        <dbReference type="ARBA" id="ARBA00022694"/>
    </source>
</evidence>
<evidence type="ECO:0000256" key="5">
    <source>
        <dbReference type="ARBA" id="ARBA00022490"/>
    </source>
</evidence>
<evidence type="ECO:0000256" key="4">
    <source>
        <dbReference type="ARBA" id="ARBA00022485"/>
    </source>
</evidence>